<dbReference type="Gene3D" id="1.10.10.10">
    <property type="entry name" value="Winged helix-like DNA-binding domain superfamily/Winged helix DNA-binding domain"/>
    <property type="match status" value="1"/>
</dbReference>
<dbReference type="InterPro" id="IPR036388">
    <property type="entry name" value="WH-like_DNA-bd_sf"/>
</dbReference>
<dbReference type="PANTHER" id="PTHR43132">
    <property type="entry name" value="ARSENICAL RESISTANCE OPERON REPRESSOR ARSR-RELATED"/>
    <property type="match status" value="1"/>
</dbReference>
<dbReference type="Pfam" id="PF01022">
    <property type="entry name" value="HTH_5"/>
    <property type="match status" value="1"/>
</dbReference>
<name>A0A399FEF6_9DEIN</name>
<dbReference type="SUPFAM" id="SSF46785">
    <property type="entry name" value="Winged helix' DNA-binding domain"/>
    <property type="match status" value="1"/>
</dbReference>
<dbReference type="InterPro" id="IPR036390">
    <property type="entry name" value="WH_DNA-bd_sf"/>
</dbReference>
<evidence type="ECO:0000256" key="2">
    <source>
        <dbReference type="ARBA" id="ARBA00023125"/>
    </source>
</evidence>
<dbReference type="NCBIfam" id="NF033788">
    <property type="entry name" value="HTH_metalloreg"/>
    <property type="match status" value="1"/>
</dbReference>
<keyword evidence="3" id="KW-0804">Transcription</keyword>
<comment type="caution">
    <text evidence="5">The sequence shown here is derived from an EMBL/GenBank/DDBJ whole genome shotgun (WGS) entry which is preliminary data.</text>
</comment>
<dbReference type="PANTHER" id="PTHR43132:SF6">
    <property type="entry name" value="HTH-TYPE TRANSCRIPTIONAL REPRESSOR CZRA"/>
    <property type="match status" value="1"/>
</dbReference>
<dbReference type="AlphaFoldDB" id="A0A399FEF6"/>
<dbReference type="Proteomes" id="UP000266178">
    <property type="component" value="Unassembled WGS sequence"/>
</dbReference>
<dbReference type="PRINTS" id="PR00778">
    <property type="entry name" value="HTHARSR"/>
</dbReference>
<protein>
    <submittedName>
        <fullName evidence="5">Transcriptional repressor SmtB</fullName>
    </submittedName>
</protein>
<dbReference type="PROSITE" id="PS50987">
    <property type="entry name" value="HTH_ARSR_2"/>
    <property type="match status" value="1"/>
</dbReference>
<gene>
    <name evidence="5" type="primary">ziaR_1</name>
    <name evidence="5" type="ORF">Mgrana_00536</name>
</gene>
<evidence type="ECO:0000256" key="3">
    <source>
        <dbReference type="ARBA" id="ARBA00023163"/>
    </source>
</evidence>
<organism evidence="5 6">
    <name type="scientific">Meiothermus granaticius NBRC 107808</name>
    <dbReference type="NCBI Taxonomy" id="1227551"/>
    <lineage>
        <taxon>Bacteria</taxon>
        <taxon>Thermotogati</taxon>
        <taxon>Deinococcota</taxon>
        <taxon>Deinococci</taxon>
        <taxon>Thermales</taxon>
        <taxon>Thermaceae</taxon>
        <taxon>Meiothermus</taxon>
    </lineage>
</organism>
<evidence type="ECO:0000313" key="6">
    <source>
        <dbReference type="Proteomes" id="UP000266178"/>
    </source>
</evidence>
<dbReference type="PROSITE" id="PS00846">
    <property type="entry name" value="HTH_ARSR_1"/>
    <property type="match status" value="1"/>
</dbReference>
<evidence type="ECO:0000259" key="4">
    <source>
        <dbReference type="PROSITE" id="PS50987"/>
    </source>
</evidence>
<dbReference type="GO" id="GO:0003700">
    <property type="term" value="F:DNA-binding transcription factor activity"/>
    <property type="evidence" value="ECO:0007669"/>
    <property type="project" value="InterPro"/>
</dbReference>
<dbReference type="EMBL" id="QWLB01000005">
    <property type="protein sequence ID" value="RIH93482.1"/>
    <property type="molecule type" value="Genomic_DNA"/>
</dbReference>
<keyword evidence="6" id="KW-1185">Reference proteome</keyword>
<accession>A0A399FEF6</accession>
<evidence type="ECO:0000313" key="5">
    <source>
        <dbReference type="EMBL" id="RIH93482.1"/>
    </source>
</evidence>
<dbReference type="InterPro" id="IPR018334">
    <property type="entry name" value="ArsR_HTH"/>
</dbReference>
<dbReference type="InterPro" id="IPR001845">
    <property type="entry name" value="HTH_ArsR_DNA-bd_dom"/>
</dbReference>
<keyword evidence="1" id="KW-0805">Transcription regulation</keyword>
<feature type="domain" description="HTH arsR-type" evidence="4">
    <location>
        <begin position="2"/>
        <end position="97"/>
    </location>
</feature>
<dbReference type="SMART" id="SM00418">
    <property type="entry name" value="HTH_ARSR"/>
    <property type="match status" value="1"/>
</dbReference>
<dbReference type="InterPro" id="IPR011991">
    <property type="entry name" value="ArsR-like_HTH"/>
</dbReference>
<dbReference type="GO" id="GO:0003677">
    <property type="term" value="F:DNA binding"/>
    <property type="evidence" value="ECO:0007669"/>
    <property type="project" value="UniProtKB-KW"/>
</dbReference>
<sequence length="97" mass="10306">MPPAELIGGASELLKAVADPTRMRILVALQAAGELCVCDLSAVLGMSSSAVSHQLRVLREANLVASRKESRQVFYRLAAAHVGAMLRGALEHALEQL</sequence>
<dbReference type="CDD" id="cd00090">
    <property type="entry name" value="HTH_ARSR"/>
    <property type="match status" value="1"/>
</dbReference>
<dbReference type="InterPro" id="IPR051011">
    <property type="entry name" value="Metal_resp_trans_reg"/>
</dbReference>
<reference evidence="5 6" key="1">
    <citation type="submission" date="2018-08" db="EMBL/GenBank/DDBJ databases">
        <title>Meiothermus granaticius genome AF-68 sequencing project.</title>
        <authorList>
            <person name="Da Costa M.S."/>
            <person name="Albuquerque L."/>
            <person name="Raposo P."/>
            <person name="Froufe H.J.C."/>
            <person name="Barroso C.S."/>
            <person name="Egas C."/>
        </authorList>
    </citation>
    <scope>NUCLEOTIDE SEQUENCE [LARGE SCALE GENOMIC DNA]</scope>
    <source>
        <strain evidence="5 6">AF-68</strain>
    </source>
</reference>
<evidence type="ECO:0000256" key="1">
    <source>
        <dbReference type="ARBA" id="ARBA00023015"/>
    </source>
</evidence>
<keyword evidence="2" id="KW-0238">DNA-binding</keyword>
<proteinExistence type="predicted"/>